<organism evidence="1 2">
    <name type="scientific">Aspergillus keveii</name>
    <dbReference type="NCBI Taxonomy" id="714993"/>
    <lineage>
        <taxon>Eukaryota</taxon>
        <taxon>Fungi</taxon>
        <taxon>Dikarya</taxon>
        <taxon>Ascomycota</taxon>
        <taxon>Pezizomycotina</taxon>
        <taxon>Eurotiomycetes</taxon>
        <taxon>Eurotiomycetidae</taxon>
        <taxon>Eurotiales</taxon>
        <taxon>Aspergillaceae</taxon>
        <taxon>Aspergillus</taxon>
        <taxon>Aspergillus subgen. Nidulantes</taxon>
    </lineage>
</organism>
<reference evidence="1 2" key="1">
    <citation type="submission" date="2024-07" db="EMBL/GenBank/DDBJ databases">
        <title>Section-level genome sequencing and comparative genomics of Aspergillus sections Usti and Cavernicolus.</title>
        <authorList>
            <consortium name="Lawrence Berkeley National Laboratory"/>
            <person name="Nybo J.L."/>
            <person name="Vesth T.C."/>
            <person name="Theobald S."/>
            <person name="Frisvad J.C."/>
            <person name="Larsen T.O."/>
            <person name="Kjaerboelling I."/>
            <person name="Rothschild-Mancinelli K."/>
            <person name="Lyhne E.K."/>
            <person name="Kogle M.E."/>
            <person name="Barry K."/>
            <person name="Clum A."/>
            <person name="Na H."/>
            <person name="Ledsgaard L."/>
            <person name="Lin J."/>
            <person name="Lipzen A."/>
            <person name="Kuo A."/>
            <person name="Riley R."/>
            <person name="Mondo S."/>
            <person name="Labutti K."/>
            <person name="Haridas S."/>
            <person name="Pangalinan J."/>
            <person name="Salamov A.A."/>
            <person name="Simmons B.A."/>
            <person name="Magnuson J.K."/>
            <person name="Chen J."/>
            <person name="Drula E."/>
            <person name="Henrissat B."/>
            <person name="Wiebenga A."/>
            <person name="Lubbers R.J."/>
            <person name="Gomes A.C."/>
            <person name="Makela M.R."/>
            <person name="Stajich J."/>
            <person name="Grigoriev I.V."/>
            <person name="Mortensen U.H."/>
            <person name="De Vries R.P."/>
            <person name="Baker S.E."/>
            <person name="Andersen M.R."/>
        </authorList>
    </citation>
    <scope>NUCLEOTIDE SEQUENCE [LARGE SCALE GENOMIC DNA]</scope>
    <source>
        <strain evidence="1 2">CBS 209.92</strain>
    </source>
</reference>
<evidence type="ECO:0000313" key="1">
    <source>
        <dbReference type="EMBL" id="KAL2784563.1"/>
    </source>
</evidence>
<evidence type="ECO:0000313" key="2">
    <source>
        <dbReference type="Proteomes" id="UP001610563"/>
    </source>
</evidence>
<protein>
    <submittedName>
        <fullName evidence="1">Uncharacterized protein</fullName>
    </submittedName>
</protein>
<name>A0ABR4FMW4_9EURO</name>
<dbReference type="EMBL" id="JBFTWV010000175">
    <property type="protein sequence ID" value="KAL2784563.1"/>
    <property type="molecule type" value="Genomic_DNA"/>
</dbReference>
<sequence length="209" mass="22761">MAVPGIVIRLSDTLATSAPSLPNTEAAYTLGAGDSEAPKHATIYFLGDITPITESASLYDSDKSSNSSASPTWIVCKFINGRDASNPSDSPRTAPHKLPAHPIQGSTIVVNGSIPRPDKEADYHAWYDQEHGGKLALVPGWNAMRRYALVKMYGEVETANFYGVNFYDEVNGLGGPEWKAGVTEWTLRIRDNAAKPNIRRVWRVEGVSE</sequence>
<proteinExistence type="predicted"/>
<dbReference type="Proteomes" id="UP001610563">
    <property type="component" value="Unassembled WGS sequence"/>
</dbReference>
<gene>
    <name evidence="1" type="ORF">BJX66DRAFT_329900</name>
</gene>
<keyword evidence="2" id="KW-1185">Reference proteome</keyword>
<accession>A0ABR4FMW4</accession>
<comment type="caution">
    <text evidence="1">The sequence shown here is derived from an EMBL/GenBank/DDBJ whole genome shotgun (WGS) entry which is preliminary data.</text>
</comment>